<protein>
    <recommendedName>
        <fullName evidence="2">J domain-containing protein</fullName>
    </recommendedName>
</protein>
<dbReference type="Proteomes" id="UP000654075">
    <property type="component" value="Unassembled WGS sequence"/>
</dbReference>
<dbReference type="SUPFAM" id="SSF46565">
    <property type="entry name" value="Chaperone J-domain"/>
    <property type="match status" value="1"/>
</dbReference>
<dbReference type="PANTHER" id="PTHR24074">
    <property type="entry name" value="CO-CHAPERONE PROTEIN DJLA"/>
    <property type="match status" value="1"/>
</dbReference>
<dbReference type="AlphaFoldDB" id="A0A813HIU8"/>
<organism evidence="3 4">
    <name type="scientific">Polarella glacialis</name>
    <name type="common">Dinoflagellate</name>
    <dbReference type="NCBI Taxonomy" id="89957"/>
    <lineage>
        <taxon>Eukaryota</taxon>
        <taxon>Sar</taxon>
        <taxon>Alveolata</taxon>
        <taxon>Dinophyceae</taxon>
        <taxon>Suessiales</taxon>
        <taxon>Suessiaceae</taxon>
        <taxon>Polarella</taxon>
    </lineage>
</organism>
<dbReference type="InterPro" id="IPR050817">
    <property type="entry name" value="DjlA_DnaK_co-chaperone"/>
</dbReference>
<dbReference type="OrthoDB" id="438012at2759"/>
<dbReference type="PROSITE" id="PS50076">
    <property type="entry name" value="DNAJ_2"/>
    <property type="match status" value="1"/>
</dbReference>
<dbReference type="SMART" id="SM00271">
    <property type="entry name" value="DnaJ"/>
    <property type="match status" value="1"/>
</dbReference>
<evidence type="ECO:0000313" key="3">
    <source>
        <dbReference type="EMBL" id="CAE8637411.1"/>
    </source>
</evidence>
<evidence type="ECO:0000259" key="2">
    <source>
        <dbReference type="PROSITE" id="PS50076"/>
    </source>
</evidence>
<feature type="region of interest" description="Disordered" evidence="1">
    <location>
        <begin position="68"/>
        <end position="95"/>
    </location>
</feature>
<evidence type="ECO:0000313" key="4">
    <source>
        <dbReference type="Proteomes" id="UP000654075"/>
    </source>
</evidence>
<accession>A0A813HIU8</accession>
<reference evidence="3" key="1">
    <citation type="submission" date="2021-02" db="EMBL/GenBank/DDBJ databases">
        <authorList>
            <person name="Dougan E. K."/>
            <person name="Rhodes N."/>
            <person name="Thang M."/>
            <person name="Chan C."/>
        </authorList>
    </citation>
    <scope>NUCLEOTIDE SEQUENCE</scope>
</reference>
<comment type="caution">
    <text evidence="3">The sequence shown here is derived from an EMBL/GenBank/DDBJ whole genome shotgun (WGS) entry which is preliminary data.</text>
</comment>
<dbReference type="Gene3D" id="1.10.287.110">
    <property type="entry name" value="DnaJ domain"/>
    <property type="match status" value="1"/>
</dbReference>
<dbReference type="CDD" id="cd06257">
    <property type="entry name" value="DnaJ"/>
    <property type="match status" value="1"/>
</dbReference>
<feature type="domain" description="J" evidence="2">
    <location>
        <begin position="99"/>
        <end position="165"/>
    </location>
</feature>
<dbReference type="PRINTS" id="PR00625">
    <property type="entry name" value="JDOMAIN"/>
</dbReference>
<name>A0A813HIU8_POLGL</name>
<sequence>MEEEQQQGSQEQLEFQLLLSRFPTLDSKATNALHSLTVKDAIKALSELDQKGGGIRNPSAWICKVASNLRDKSGGPRPPEPPPPKEESPGQGPELDIVDHYGALEVPEDAEETVVKKAYRKLVLKWHPDKHPEGRDEAEDKIRAINNAYETLGNATKRATYDAQRQALQRQKRGMGPDLRAASMAPRQRIPREFMLQPIGSPDKFLRYADERARAHCVVQCRDDARLDGKSGLETFVPFFQAAKLSLWWLPDVNNMCRIRALEARTRSSAGERVVAGLDGVGGESDLKLMEAGKGEKNENVNFIAVPSPVYDNAFRFEGAFRRGYFLAFRPPTQLRMIPYSGGPVPFRTVIDFTLVDFQAMFKFIDIEEVLRPVVECHTSWVELHKLKTDPNIVGYFEKILQKPMWDDDDFQTYFEGHFEMWEFRCDGDGAAVRLRTVDERLGYSLQRVKDADEAANLIVTSGDELRRLHWRYAVPVPALEALAKAAKAPDDVSAAVQRMEAQRLGAMLLGVLATASEASLAELARLARVLQPLGADGAAPDVAQKTTDVCLVLAKLVLARVAAAEHGQVKDAVKLDDLGVFLKLPGVAERSDILARHTTPPLADAPLDKTLEVISAAQAAGASDFAAAAAQIALRHVCNAEVSGKVAASALQTLSAAGLLLEGCASALQLRAKSLETAELATSVAALGDKGHESPELEAASKELSQRGASALSHLPSAGLLGLAVAATKSSSLAACSGAAVASAVAVLRNWPAAEAIRLLLAVAKAKKGSEGQGGTPADIWGSLLKEVAVTVAPHLGELPAAELIRLALAARTEVGGSSSADSTQLLETVAKEASKRLSDLPQAHLLLLTQGLASLGGRHSAMRQICGFWGEVLRDDSSSTDEVSRRRKDLERGQALSGEQTAKLALVLEPLGKDLAAQNTFLQQTDNIATNSKPATKTTSKQQYCFCYLWKP</sequence>
<proteinExistence type="predicted"/>
<gene>
    <name evidence="3" type="ORF">PGLA1383_LOCUS52777</name>
</gene>
<keyword evidence="4" id="KW-1185">Reference proteome</keyword>
<dbReference type="Pfam" id="PF00226">
    <property type="entry name" value="DnaJ"/>
    <property type="match status" value="1"/>
</dbReference>
<dbReference type="EMBL" id="CAJNNV010031696">
    <property type="protein sequence ID" value="CAE8637411.1"/>
    <property type="molecule type" value="Genomic_DNA"/>
</dbReference>
<dbReference type="InterPro" id="IPR036869">
    <property type="entry name" value="J_dom_sf"/>
</dbReference>
<dbReference type="InterPro" id="IPR001623">
    <property type="entry name" value="DnaJ_domain"/>
</dbReference>
<evidence type="ECO:0000256" key="1">
    <source>
        <dbReference type="SAM" id="MobiDB-lite"/>
    </source>
</evidence>